<feature type="region of interest" description="Disordered" evidence="1">
    <location>
        <begin position="1"/>
        <end position="103"/>
    </location>
</feature>
<gene>
    <name evidence="2" type="ORF">H4W81_006142</name>
</gene>
<organism evidence="2 3">
    <name type="scientific">Nonomuraea africana</name>
    <dbReference type="NCBI Taxonomy" id="46171"/>
    <lineage>
        <taxon>Bacteria</taxon>
        <taxon>Bacillati</taxon>
        <taxon>Actinomycetota</taxon>
        <taxon>Actinomycetes</taxon>
        <taxon>Streptosporangiales</taxon>
        <taxon>Streptosporangiaceae</taxon>
        <taxon>Nonomuraea</taxon>
    </lineage>
</organism>
<dbReference type="RefSeq" id="WP_192777949.1">
    <property type="nucleotide sequence ID" value="NZ_BAAASY010000006.1"/>
</dbReference>
<feature type="compositionally biased region" description="Basic and acidic residues" evidence="1">
    <location>
        <begin position="56"/>
        <end position="65"/>
    </location>
</feature>
<evidence type="ECO:0000313" key="3">
    <source>
        <dbReference type="Proteomes" id="UP000661607"/>
    </source>
</evidence>
<evidence type="ECO:0000256" key="1">
    <source>
        <dbReference type="SAM" id="MobiDB-lite"/>
    </source>
</evidence>
<keyword evidence="3" id="KW-1185">Reference proteome</keyword>
<comment type="caution">
    <text evidence="2">The sequence shown here is derived from an EMBL/GenBank/DDBJ whole genome shotgun (WGS) entry which is preliminary data.</text>
</comment>
<feature type="compositionally biased region" description="Acidic residues" evidence="1">
    <location>
        <begin position="66"/>
        <end position="80"/>
    </location>
</feature>
<evidence type="ECO:0000313" key="2">
    <source>
        <dbReference type="EMBL" id="MBE1563363.1"/>
    </source>
</evidence>
<reference evidence="2 3" key="1">
    <citation type="submission" date="2020-10" db="EMBL/GenBank/DDBJ databases">
        <title>Sequencing the genomes of 1000 actinobacteria strains.</title>
        <authorList>
            <person name="Klenk H.-P."/>
        </authorList>
    </citation>
    <scope>NUCLEOTIDE SEQUENCE [LARGE SCALE GENOMIC DNA]</scope>
    <source>
        <strain evidence="2 3">DSM 43748</strain>
    </source>
</reference>
<feature type="compositionally biased region" description="Acidic residues" evidence="1">
    <location>
        <begin position="18"/>
        <end position="40"/>
    </location>
</feature>
<dbReference type="Proteomes" id="UP000661607">
    <property type="component" value="Unassembled WGS sequence"/>
</dbReference>
<name>A0ABR9KMW0_9ACTN</name>
<sequence length="145" mass="14500">MPPGEASVETSEAAKQDEAEEADEPGTGEPEPDEAEADEAGVDKAEADEAGTGTPERGHPERGDAEPGDTEPGDAEEGEPEAGASTAYEVSQGHALEGAETVEADVVGAAGEAGRAVHSTADRACDRLVATASLASWASPCSAIL</sequence>
<proteinExistence type="predicted"/>
<dbReference type="EMBL" id="JADBEF010000001">
    <property type="protein sequence ID" value="MBE1563363.1"/>
    <property type="molecule type" value="Genomic_DNA"/>
</dbReference>
<protein>
    <submittedName>
        <fullName evidence="2">Uncharacterized protein</fullName>
    </submittedName>
</protein>
<accession>A0ABR9KMW0</accession>